<keyword evidence="2" id="KW-1185">Reference proteome</keyword>
<dbReference type="Gene3D" id="3.40.50.150">
    <property type="entry name" value="Vaccinia Virus protein VP39"/>
    <property type="match status" value="1"/>
</dbReference>
<dbReference type="AlphaFoldDB" id="A0A9W6JUC3"/>
<reference evidence="1" key="2">
    <citation type="submission" date="2023-01" db="EMBL/GenBank/DDBJ databases">
        <authorList>
            <person name="Sun Q."/>
            <person name="Evtushenko L."/>
        </authorList>
    </citation>
    <scope>NUCLEOTIDE SEQUENCE</scope>
    <source>
        <strain evidence="1">VKM B-2789</strain>
    </source>
</reference>
<dbReference type="Proteomes" id="UP001143330">
    <property type="component" value="Unassembled WGS sequence"/>
</dbReference>
<organism evidence="1 2">
    <name type="scientific">Ancylobacter defluvii</name>
    <dbReference type="NCBI Taxonomy" id="1282440"/>
    <lineage>
        <taxon>Bacteria</taxon>
        <taxon>Pseudomonadati</taxon>
        <taxon>Pseudomonadota</taxon>
        <taxon>Alphaproteobacteria</taxon>
        <taxon>Hyphomicrobiales</taxon>
        <taxon>Xanthobacteraceae</taxon>
        <taxon>Ancylobacter</taxon>
    </lineage>
</organism>
<reference evidence="1" key="1">
    <citation type="journal article" date="2014" name="Int. J. Syst. Evol. Microbiol.">
        <title>Complete genome sequence of Corynebacterium casei LMG S-19264T (=DSM 44701T), isolated from a smear-ripened cheese.</title>
        <authorList>
            <consortium name="US DOE Joint Genome Institute (JGI-PGF)"/>
            <person name="Walter F."/>
            <person name="Albersmeier A."/>
            <person name="Kalinowski J."/>
            <person name="Ruckert C."/>
        </authorList>
    </citation>
    <scope>NUCLEOTIDE SEQUENCE</scope>
    <source>
        <strain evidence="1">VKM B-2789</strain>
    </source>
</reference>
<dbReference type="EMBL" id="BSFM01000004">
    <property type="protein sequence ID" value="GLK82776.1"/>
    <property type="molecule type" value="Genomic_DNA"/>
</dbReference>
<evidence type="ECO:0000313" key="1">
    <source>
        <dbReference type="EMBL" id="GLK82776.1"/>
    </source>
</evidence>
<name>A0A9W6JUC3_9HYPH</name>
<sequence length="247" mass="27857">MSIDWFDGKEFTSNFATKRVLIWTPLFQHWADKPIKVLEVGSYEGSSAVFFARFFPNAEITCVDTFWNSYEILFDKNIAEFGDRIEKVKGSGIGALDRFKDERRRFQLIYLDGGKSRDHALGLALLAWPMLASNGIMMWDDYNWGSNAKPEQRPHDGIDAFLALHRGEYRIRYSGAQMIIQKLTRQQLAKAEAQAKTAKVRSSSSRAPANNGQLQLDGSLLAGLRGVWSGSISLSRKAIKRALSSTR</sequence>
<gene>
    <name evidence="1" type="ORF">GCM10017653_08450</name>
</gene>
<protein>
    <recommendedName>
        <fullName evidence="3">Class I SAM-dependent methyltransferase</fullName>
    </recommendedName>
</protein>
<dbReference type="InterPro" id="IPR029063">
    <property type="entry name" value="SAM-dependent_MTases_sf"/>
</dbReference>
<dbReference type="CDD" id="cd02440">
    <property type="entry name" value="AdoMet_MTases"/>
    <property type="match status" value="1"/>
</dbReference>
<dbReference type="SUPFAM" id="SSF53335">
    <property type="entry name" value="S-adenosyl-L-methionine-dependent methyltransferases"/>
    <property type="match status" value="1"/>
</dbReference>
<evidence type="ECO:0000313" key="2">
    <source>
        <dbReference type="Proteomes" id="UP001143330"/>
    </source>
</evidence>
<dbReference type="Pfam" id="PF13578">
    <property type="entry name" value="Methyltransf_24"/>
    <property type="match status" value="1"/>
</dbReference>
<proteinExistence type="predicted"/>
<accession>A0A9W6JUC3</accession>
<comment type="caution">
    <text evidence="1">The sequence shown here is derived from an EMBL/GenBank/DDBJ whole genome shotgun (WGS) entry which is preliminary data.</text>
</comment>
<evidence type="ECO:0008006" key="3">
    <source>
        <dbReference type="Google" id="ProtNLM"/>
    </source>
</evidence>